<feature type="non-terminal residue" evidence="1">
    <location>
        <position position="1"/>
    </location>
</feature>
<proteinExistence type="predicted"/>
<gene>
    <name evidence="1" type="ORF">J4415_00125</name>
</gene>
<evidence type="ECO:0008006" key="3">
    <source>
        <dbReference type="Google" id="ProtNLM"/>
    </source>
</evidence>
<reference evidence="1" key="1">
    <citation type="submission" date="2021-03" db="EMBL/GenBank/DDBJ databases">
        <authorList>
            <person name="Jaffe A."/>
        </authorList>
    </citation>
    <scope>NUCLEOTIDE SEQUENCE</scope>
    <source>
        <strain evidence="1">RIFCSPHIGHO2_01_FULL_AR10_44_11</strain>
    </source>
</reference>
<sequence>VVVKSNDVTSSVTGETLEIAKGESKTTTGGTKIDVTDLTYTAGACGAATGDITCSAVRSSSVASGYGNLVVTDSSAGTGRHIIVGGWKVNKLAKDLDLEAELTAAGDKVVDVTADGDVVVAGYTASDTGNAAKELIAALDAGLA</sequence>
<evidence type="ECO:0000313" key="2">
    <source>
        <dbReference type="Proteomes" id="UP000677687"/>
    </source>
</evidence>
<organism evidence="1 2">
    <name type="scientific">Candidatus Iainarchaeum sp</name>
    <dbReference type="NCBI Taxonomy" id="3101447"/>
    <lineage>
        <taxon>Archaea</taxon>
        <taxon>Candidatus Iainarchaeota</taxon>
        <taxon>Candidatus Iainarchaeia</taxon>
        <taxon>Candidatus Iainarchaeales</taxon>
        <taxon>Candidatus Iainarchaeaceae</taxon>
        <taxon>Candidatus Iainarchaeum</taxon>
    </lineage>
</organism>
<comment type="caution">
    <text evidence="1">The sequence shown here is derived from an EMBL/GenBank/DDBJ whole genome shotgun (WGS) entry which is preliminary data.</text>
</comment>
<dbReference type="EMBL" id="JAGVWD010000002">
    <property type="protein sequence ID" value="MBS3057019.1"/>
    <property type="molecule type" value="Genomic_DNA"/>
</dbReference>
<protein>
    <recommendedName>
        <fullName evidence="3">S-layer protein</fullName>
    </recommendedName>
</protein>
<name>A0A8T4KV86_9ARCH</name>
<dbReference type="Proteomes" id="UP000677687">
    <property type="component" value="Unassembled WGS sequence"/>
</dbReference>
<evidence type="ECO:0000313" key="1">
    <source>
        <dbReference type="EMBL" id="MBS3057019.1"/>
    </source>
</evidence>
<reference evidence="1" key="2">
    <citation type="submission" date="2021-05" db="EMBL/GenBank/DDBJ databases">
        <title>Protein family content uncovers lineage relationships and bacterial pathway maintenance mechanisms in DPANN archaea.</title>
        <authorList>
            <person name="Castelle C.J."/>
            <person name="Meheust R."/>
            <person name="Jaffe A.L."/>
            <person name="Seitz K."/>
            <person name="Gong X."/>
            <person name="Baker B.J."/>
            <person name="Banfield J.F."/>
        </authorList>
    </citation>
    <scope>NUCLEOTIDE SEQUENCE</scope>
    <source>
        <strain evidence="1">RIFCSPHIGHO2_01_FULL_AR10_44_11</strain>
    </source>
</reference>
<dbReference type="AlphaFoldDB" id="A0A8T4KV86"/>
<accession>A0A8T4KV86</accession>